<dbReference type="GO" id="GO:0000981">
    <property type="term" value="F:DNA-binding transcription factor activity, RNA polymerase II-specific"/>
    <property type="evidence" value="ECO:0007669"/>
    <property type="project" value="InterPro"/>
</dbReference>
<evidence type="ECO:0000313" key="9">
    <source>
        <dbReference type="Proteomes" id="UP000288859"/>
    </source>
</evidence>
<proteinExistence type="predicted"/>
<evidence type="ECO:0000256" key="3">
    <source>
        <dbReference type="ARBA" id="ARBA00023125"/>
    </source>
</evidence>
<dbReference type="PROSITE" id="PS00463">
    <property type="entry name" value="ZN2_CY6_FUNGAL_1"/>
    <property type="match status" value="1"/>
</dbReference>
<evidence type="ECO:0000256" key="6">
    <source>
        <dbReference type="SAM" id="MobiDB-lite"/>
    </source>
</evidence>
<organism evidence="8 9">
    <name type="scientific">Exophiala mesophila</name>
    <name type="common">Black yeast-like fungus</name>
    <dbReference type="NCBI Taxonomy" id="212818"/>
    <lineage>
        <taxon>Eukaryota</taxon>
        <taxon>Fungi</taxon>
        <taxon>Dikarya</taxon>
        <taxon>Ascomycota</taxon>
        <taxon>Pezizomycotina</taxon>
        <taxon>Eurotiomycetes</taxon>
        <taxon>Chaetothyriomycetidae</taxon>
        <taxon>Chaetothyriales</taxon>
        <taxon>Herpotrichiellaceae</taxon>
        <taxon>Exophiala</taxon>
    </lineage>
</organism>
<dbReference type="GO" id="GO:0006351">
    <property type="term" value="P:DNA-templated transcription"/>
    <property type="evidence" value="ECO:0007669"/>
    <property type="project" value="InterPro"/>
</dbReference>
<dbReference type="Proteomes" id="UP000288859">
    <property type="component" value="Unassembled WGS sequence"/>
</dbReference>
<sequence length="681" mass="76735">MDSPHETIDQSAIGTPTSRRIENLIGKRRRKSFPKACYPCRCRKVRCDHNQPCGSCIKYEQPELCIYLDQNGQVRRDPDPNNPRASRTSRKDRISALADLEQRMQTIAEEVVRRLGPLGVGPSQHPLTPDDSQQAQFLVHSPFSGRSNQDVSSAAPRPAGASLGEETAPPIFVGAKSLASILVDVLQPVQFQEQSPQTDDQEDDTPISALDTMKLLYLTDTGSTHPFASLWQPGATVEDICLAFPDTASFEQCLTSFYQSVNLVSPSIPLHDFEDDARSFWRDRAMGLKRESELRSPSWLALLFIVLASGCAYNDVQDHANDLNSRVFVCCAFELLRLDNYLLHPTMDTVRVLAGLSGILRDQANPAASWSLLGEILPGPLALYVKELTAMAGMAIRSAQSIGLHCVPEPTNDSCVQDQLAWRLWRGIVWQDTTLSLCYDRPCMAFVDGSVHRIPRSTTTEGLPYLECCYGIVMVMNDIYHEWTHCRRVGSATLPAVRFQVASEHILLWEATAAEYLRDRRSCIDDTQRILHDVFQIFVNFFLFQLDRHHLAAPLMCLREDSSPDATLDAEQDQAADPRHSCLERCDRILELFLSLRKSHSRASRLWILMHICFGCSFYIANELKRANTRLDGSIAPESLQSRRQVLFDLAENLERKNPNTMHPHYTDSLKALRQMIASLY</sequence>
<name>A0A438N019_EXOME</name>
<evidence type="ECO:0000256" key="1">
    <source>
        <dbReference type="ARBA" id="ARBA00022723"/>
    </source>
</evidence>
<dbReference type="CDD" id="cd12148">
    <property type="entry name" value="fungal_TF_MHR"/>
    <property type="match status" value="1"/>
</dbReference>
<dbReference type="Pfam" id="PF00172">
    <property type="entry name" value="Zn_clus"/>
    <property type="match status" value="1"/>
</dbReference>
<evidence type="ECO:0000313" key="8">
    <source>
        <dbReference type="EMBL" id="RVX69047.1"/>
    </source>
</evidence>
<feature type="domain" description="Zn(2)-C6 fungal-type" evidence="7">
    <location>
        <begin position="36"/>
        <end position="67"/>
    </location>
</feature>
<keyword evidence="3" id="KW-0238">DNA-binding</keyword>
<dbReference type="PANTHER" id="PTHR43374">
    <property type="entry name" value="FLAVIN PRENYLTRANSFERASE"/>
    <property type="match status" value="1"/>
</dbReference>
<dbReference type="PANTHER" id="PTHR43374:SF1">
    <property type="entry name" value="FLAVIN PRENYLTRANSFERASE PAD1, MITOCHONDRIAL"/>
    <property type="match status" value="1"/>
</dbReference>
<dbReference type="Gene3D" id="4.10.240.10">
    <property type="entry name" value="Zn(2)-C6 fungal-type DNA-binding domain"/>
    <property type="match status" value="1"/>
</dbReference>
<dbReference type="CDD" id="cd00067">
    <property type="entry name" value="GAL4"/>
    <property type="match status" value="1"/>
</dbReference>
<accession>A0A438N019</accession>
<gene>
    <name evidence="8" type="ORF">B0A52_06760</name>
</gene>
<dbReference type="OrthoDB" id="4119174at2759"/>
<dbReference type="AlphaFoldDB" id="A0A438N019"/>
<keyword evidence="1" id="KW-0479">Metal-binding</keyword>
<dbReference type="GO" id="GO:0008270">
    <property type="term" value="F:zinc ion binding"/>
    <property type="evidence" value="ECO:0007669"/>
    <property type="project" value="InterPro"/>
</dbReference>
<dbReference type="EMBL" id="NAJM01000032">
    <property type="protein sequence ID" value="RVX69047.1"/>
    <property type="molecule type" value="Genomic_DNA"/>
</dbReference>
<dbReference type="InterPro" id="IPR001138">
    <property type="entry name" value="Zn2Cys6_DnaBD"/>
</dbReference>
<evidence type="ECO:0000256" key="5">
    <source>
        <dbReference type="ARBA" id="ARBA00023242"/>
    </source>
</evidence>
<keyword evidence="5" id="KW-0539">Nucleus</keyword>
<dbReference type="PROSITE" id="PS50048">
    <property type="entry name" value="ZN2_CY6_FUNGAL_2"/>
    <property type="match status" value="1"/>
</dbReference>
<dbReference type="SMART" id="SM00066">
    <property type="entry name" value="GAL4"/>
    <property type="match status" value="1"/>
</dbReference>
<dbReference type="InterPro" id="IPR007219">
    <property type="entry name" value="XnlR_reg_dom"/>
</dbReference>
<keyword evidence="4" id="KW-0804">Transcription</keyword>
<dbReference type="SMART" id="SM00906">
    <property type="entry name" value="Fungal_trans"/>
    <property type="match status" value="1"/>
</dbReference>
<evidence type="ECO:0000259" key="7">
    <source>
        <dbReference type="PROSITE" id="PS50048"/>
    </source>
</evidence>
<feature type="region of interest" description="Disordered" evidence="6">
    <location>
        <begin position="72"/>
        <end position="91"/>
    </location>
</feature>
<comment type="caution">
    <text evidence="8">The sequence shown here is derived from an EMBL/GenBank/DDBJ whole genome shotgun (WGS) entry which is preliminary data.</text>
</comment>
<protein>
    <recommendedName>
        <fullName evidence="7">Zn(2)-C6 fungal-type domain-containing protein</fullName>
    </recommendedName>
</protein>
<dbReference type="InterPro" id="IPR004507">
    <property type="entry name" value="UbiX-like"/>
</dbReference>
<evidence type="ECO:0000256" key="4">
    <source>
        <dbReference type="ARBA" id="ARBA00023163"/>
    </source>
</evidence>
<feature type="region of interest" description="Disordered" evidence="6">
    <location>
        <begin position="143"/>
        <end position="163"/>
    </location>
</feature>
<dbReference type="VEuPathDB" id="FungiDB:PV10_03900"/>
<keyword evidence="2" id="KW-0805">Transcription regulation</keyword>
<dbReference type="GO" id="GO:0016831">
    <property type="term" value="F:carboxy-lyase activity"/>
    <property type="evidence" value="ECO:0007669"/>
    <property type="project" value="TreeGrafter"/>
</dbReference>
<dbReference type="InterPro" id="IPR036864">
    <property type="entry name" value="Zn2-C6_fun-type_DNA-bd_sf"/>
</dbReference>
<reference evidence="8 9" key="1">
    <citation type="submission" date="2017-03" db="EMBL/GenBank/DDBJ databases">
        <title>Genomes of endolithic fungi from Antarctica.</title>
        <authorList>
            <person name="Coleine C."/>
            <person name="Masonjones S."/>
            <person name="Stajich J.E."/>
        </authorList>
    </citation>
    <scope>NUCLEOTIDE SEQUENCE [LARGE SCALE GENOMIC DNA]</scope>
    <source>
        <strain evidence="8 9">CCFEE 6314</strain>
    </source>
</reference>
<dbReference type="SUPFAM" id="SSF57701">
    <property type="entry name" value="Zn2/Cys6 DNA-binding domain"/>
    <property type="match status" value="1"/>
</dbReference>
<dbReference type="GO" id="GO:0003677">
    <property type="term" value="F:DNA binding"/>
    <property type="evidence" value="ECO:0007669"/>
    <property type="project" value="UniProtKB-KW"/>
</dbReference>
<evidence type="ECO:0000256" key="2">
    <source>
        <dbReference type="ARBA" id="ARBA00023015"/>
    </source>
</evidence>